<dbReference type="InterPro" id="IPR048279">
    <property type="entry name" value="MdtK-like"/>
</dbReference>
<evidence type="ECO:0000256" key="7">
    <source>
        <dbReference type="SAM" id="Phobius"/>
    </source>
</evidence>
<gene>
    <name evidence="8" type="ORF">SAMN05421804_101424</name>
</gene>
<evidence type="ECO:0000313" key="8">
    <source>
        <dbReference type="EMBL" id="SDH99894.1"/>
    </source>
</evidence>
<keyword evidence="4 7" id="KW-0812">Transmembrane</keyword>
<evidence type="ECO:0000256" key="3">
    <source>
        <dbReference type="ARBA" id="ARBA00022475"/>
    </source>
</evidence>
<evidence type="ECO:0000313" key="9">
    <source>
        <dbReference type="Proteomes" id="UP000183255"/>
    </source>
</evidence>
<sequence length="447" mass="49500">MNEQMKLLKLSFPLFFESLLFTVIGSVDTLMLSNYSDTAVGAVGVANQILFLVLIAGNVIAQGAGILMTQYVGAKRKSEDLETLTITALIVNTVLGLFFSALLVLFSPELLSIMDLNGEMLRFSSEYFIIISRYLFLHLMTMTFSVYLRSHGETKTTLKVSVLMNIVNVVLNYILIYGHAGFDALGVQGAAYATVISRLVGFVVLGSIVYRMGFYQKTIRFTPASMMNVLPRILKLGAPAAGEQISYNLAKFVMMIFITRLGDVAITAYSYSNTLAGFVYIFSVSLGQGTAIMIGWYTGSGHKEKAKILGTHSAKLSFSISMILCTLLVVFRVPFLRILTDNPEILTLAGHVLLFNFIVEAGRSQNLIYVNALRAVGDVNYPFRVSLFSMWGIGVFFSYIFTVSLSFGLPGIWIALGLDEIVRALLFRKRWLMDPPQTPFTTMEKQV</sequence>
<accession>A0A1G8GZW8</accession>
<dbReference type="GO" id="GO:0015297">
    <property type="term" value="F:antiporter activity"/>
    <property type="evidence" value="ECO:0007669"/>
    <property type="project" value="InterPro"/>
</dbReference>
<proteinExistence type="predicted"/>
<feature type="transmembrane region" description="Helical" evidence="7">
    <location>
        <begin position="127"/>
        <end position="148"/>
    </location>
</feature>
<dbReference type="PANTHER" id="PTHR42925:SF2">
    <property type="entry name" value="NA+ DRIVEN MULTIDRUG EFFLUX PUMP"/>
    <property type="match status" value="1"/>
</dbReference>
<dbReference type="GO" id="GO:0042910">
    <property type="term" value="F:xenobiotic transmembrane transporter activity"/>
    <property type="evidence" value="ECO:0007669"/>
    <property type="project" value="InterPro"/>
</dbReference>
<feature type="transmembrane region" description="Helical" evidence="7">
    <location>
        <begin position="318"/>
        <end position="339"/>
    </location>
</feature>
<evidence type="ECO:0000256" key="5">
    <source>
        <dbReference type="ARBA" id="ARBA00022989"/>
    </source>
</evidence>
<organism evidence="8 9">
    <name type="scientific">Proteiniclasticum ruminis</name>
    <dbReference type="NCBI Taxonomy" id="398199"/>
    <lineage>
        <taxon>Bacteria</taxon>
        <taxon>Bacillati</taxon>
        <taxon>Bacillota</taxon>
        <taxon>Clostridia</taxon>
        <taxon>Eubacteriales</taxon>
        <taxon>Clostridiaceae</taxon>
        <taxon>Proteiniclasticum</taxon>
    </lineage>
</organism>
<dbReference type="InterPro" id="IPR002528">
    <property type="entry name" value="MATE_fam"/>
</dbReference>
<protein>
    <submittedName>
        <fullName evidence="8">Putative efflux protein, MATE family</fullName>
    </submittedName>
</protein>
<feature type="transmembrane region" description="Helical" evidence="7">
    <location>
        <begin position="160"/>
        <end position="178"/>
    </location>
</feature>
<dbReference type="RefSeq" id="WP_051651436.1">
    <property type="nucleotide sequence ID" value="NZ_FNDZ01000001.1"/>
</dbReference>
<dbReference type="NCBIfam" id="TIGR00797">
    <property type="entry name" value="matE"/>
    <property type="match status" value="1"/>
</dbReference>
<reference evidence="8 9" key="1">
    <citation type="submission" date="2016-10" db="EMBL/GenBank/DDBJ databases">
        <authorList>
            <person name="de Groot N.N."/>
        </authorList>
    </citation>
    <scope>NUCLEOTIDE SEQUENCE [LARGE SCALE GENOMIC DNA]</scope>
    <source>
        <strain evidence="8 9">CGMCC 1.5058</strain>
    </source>
</reference>
<keyword evidence="3" id="KW-1003">Cell membrane</keyword>
<dbReference type="GO" id="GO:0005886">
    <property type="term" value="C:plasma membrane"/>
    <property type="evidence" value="ECO:0007669"/>
    <property type="project" value="UniProtKB-SubCell"/>
</dbReference>
<dbReference type="PANTHER" id="PTHR42925">
    <property type="entry name" value="MULTIDRUG AND TOXIN EFFLUX PROTEIN MATE FAMILY"/>
    <property type="match status" value="1"/>
</dbReference>
<keyword evidence="5 7" id="KW-1133">Transmembrane helix</keyword>
<feature type="transmembrane region" description="Helical" evidence="7">
    <location>
        <begin position="49"/>
        <end position="72"/>
    </location>
</feature>
<feature type="transmembrane region" description="Helical" evidence="7">
    <location>
        <begin position="277"/>
        <end position="297"/>
    </location>
</feature>
<keyword evidence="6 7" id="KW-0472">Membrane</keyword>
<feature type="transmembrane region" description="Helical" evidence="7">
    <location>
        <begin position="190"/>
        <end position="210"/>
    </location>
</feature>
<comment type="subcellular location">
    <subcellularLocation>
        <location evidence="1">Cell membrane</location>
        <topology evidence="1">Multi-pass membrane protein</topology>
    </subcellularLocation>
</comment>
<keyword evidence="2" id="KW-0813">Transport</keyword>
<dbReference type="Proteomes" id="UP000183255">
    <property type="component" value="Unassembled WGS sequence"/>
</dbReference>
<dbReference type="PIRSF" id="PIRSF006603">
    <property type="entry name" value="DinF"/>
    <property type="match status" value="1"/>
</dbReference>
<dbReference type="Pfam" id="PF01554">
    <property type="entry name" value="MatE"/>
    <property type="match status" value="2"/>
</dbReference>
<evidence type="ECO:0000256" key="6">
    <source>
        <dbReference type="ARBA" id="ARBA00023136"/>
    </source>
</evidence>
<dbReference type="CDD" id="cd13134">
    <property type="entry name" value="MATE_like_8"/>
    <property type="match status" value="1"/>
</dbReference>
<name>A0A1G8GZW8_9CLOT</name>
<dbReference type="AlphaFoldDB" id="A0A1G8GZW8"/>
<dbReference type="EMBL" id="FNDZ01000001">
    <property type="protein sequence ID" value="SDH99894.1"/>
    <property type="molecule type" value="Genomic_DNA"/>
</dbReference>
<feature type="transmembrane region" description="Helical" evidence="7">
    <location>
        <begin position="84"/>
        <end position="107"/>
    </location>
</feature>
<evidence type="ECO:0000256" key="1">
    <source>
        <dbReference type="ARBA" id="ARBA00004651"/>
    </source>
</evidence>
<dbReference type="InterPro" id="IPR047135">
    <property type="entry name" value="YsiQ"/>
</dbReference>
<evidence type="ECO:0000256" key="4">
    <source>
        <dbReference type="ARBA" id="ARBA00022692"/>
    </source>
</evidence>
<evidence type="ECO:0000256" key="2">
    <source>
        <dbReference type="ARBA" id="ARBA00022448"/>
    </source>
</evidence>